<evidence type="ECO:0000313" key="3">
    <source>
        <dbReference type="Proteomes" id="UP001201812"/>
    </source>
</evidence>
<gene>
    <name evidence="2" type="ORF">DdX_15994</name>
</gene>
<evidence type="ECO:0000256" key="1">
    <source>
        <dbReference type="SAM" id="MobiDB-lite"/>
    </source>
</evidence>
<protein>
    <submittedName>
        <fullName evidence="2">Uncharacterized protein</fullName>
    </submittedName>
</protein>
<sequence length="100" mass="11668">MTSSAQNGNLQVLKSRLFRYWYPLPPVYFQWSGKQPRSSAALRICKCRDHVKEEQKIESEDLPEMAGGVTQQTSTEDIPDLQEAARLWRTRMYGSIYRNQ</sequence>
<proteinExistence type="predicted"/>
<name>A0AAD4QUB5_9BILA</name>
<keyword evidence="3" id="KW-1185">Reference proteome</keyword>
<dbReference type="EMBL" id="JAKKPZ010000114">
    <property type="protein sequence ID" value="KAI1701649.1"/>
    <property type="molecule type" value="Genomic_DNA"/>
</dbReference>
<reference evidence="2" key="1">
    <citation type="submission" date="2022-01" db="EMBL/GenBank/DDBJ databases">
        <title>Genome Sequence Resource for Two Populations of Ditylenchus destructor, the Migratory Endoparasitic Phytonematode.</title>
        <authorList>
            <person name="Zhang H."/>
            <person name="Lin R."/>
            <person name="Xie B."/>
        </authorList>
    </citation>
    <scope>NUCLEOTIDE SEQUENCE</scope>
    <source>
        <strain evidence="2">BazhouSP</strain>
    </source>
</reference>
<dbReference type="Proteomes" id="UP001201812">
    <property type="component" value="Unassembled WGS sequence"/>
</dbReference>
<organism evidence="2 3">
    <name type="scientific">Ditylenchus destructor</name>
    <dbReference type="NCBI Taxonomy" id="166010"/>
    <lineage>
        <taxon>Eukaryota</taxon>
        <taxon>Metazoa</taxon>
        <taxon>Ecdysozoa</taxon>
        <taxon>Nematoda</taxon>
        <taxon>Chromadorea</taxon>
        <taxon>Rhabditida</taxon>
        <taxon>Tylenchina</taxon>
        <taxon>Tylenchomorpha</taxon>
        <taxon>Sphaerularioidea</taxon>
        <taxon>Anguinidae</taxon>
        <taxon>Anguininae</taxon>
        <taxon>Ditylenchus</taxon>
    </lineage>
</organism>
<evidence type="ECO:0000313" key="2">
    <source>
        <dbReference type="EMBL" id="KAI1701649.1"/>
    </source>
</evidence>
<accession>A0AAD4QUB5</accession>
<dbReference type="AlphaFoldDB" id="A0AAD4QUB5"/>
<comment type="caution">
    <text evidence="2">The sequence shown here is derived from an EMBL/GenBank/DDBJ whole genome shotgun (WGS) entry which is preliminary data.</text>
</comment>
<feature type="region of interest" description="Disordered" evidence="1">
    <location>
        <begin position="56"/>
        <end position="77"/>
    </location>
</feature>